<dbReference type="Ensembl" id="ENSCCNT00000035207.1">
    <property type="protein sequence ID" value="ENSCCNP00000027838.1"/>
    <property type="gene ID" value="ENSCCNG00000026885.1"/>
</dbReference>
<dbReference type="AlphaFoldDB" id="A0A8C0ZXN1"/>
<sequence length="189" mass="21708">WGQCWSWPWLRSLAVGSQLRDHFLKEAHTFNWTKMTPRFSGFWYIVAIATDAQGFLLVKDKRKLGASVVKLPKMGQVKVVIAFSRSQGCQSQEMTLKKDRKKAVFRNTLKGVKGFHVLSTDYSYGLVYLRLGRTDHSYKKPTEFSSFLSLREFLDTCYTLQLTKEATILRKTVPSNLTLYSSCAHTILP</sequence>
<keyword evidence="4" id="KW-0472">Membrane</keyword>
<dbReference type="InterPro" id="IPR000566">
    <property type="entry name" value="Lipocln_cytosolic_FA-bd_dom"/>
</dbReference>
<dbReference type="PANTHER" id="PTHR11430">
    <property type="entry name" value="LIPOCALIN"/>
    <property type="match status" value="1"/>
</dbReference>
<dbReference type="InterPro" id="IPR002345">
    <property type="entry name" value="Lipocalin"/>
</dbReference>
<protein>
    <recommendedName>
        <fullName evidence="5">Lipocalin/cytosolic fatty-acid binding domain-containing protein</fullName>
    </recommendedName>
</protein>
<dbReference type="InterPro" id="IPR012674">
    <property type="entry name" value="Calycin"/>
</dbReference>
<evidence type="ECO:0000259" key="5">
    <source>
        <dbReference type="Pfam" id="PF00061"/>
    </source>
</evidence>
<dbReference type="PANTHER" id="PTHR11430:SF79">
    <property type="entry name" value="EPIDIDYMAL-SPECIFIC LIPOCALIN-10"/>
    <property type="match status" value="1"/>
</dbReference>
<evidence type="ECO:0000256" key="2">
    <source>
        <dbReference type="ARBA" id="ARBA00006889"/>
    </source>
</evidence>
<evidence type="ECO:0000256" key="3">
    <source>
        <dbReference type="ARBA" id="ARBA00022525"/>
    </source>
</evidence>
<keyword evidence="4" id="KW-0812">Transmembrane</keyword>
<reference evidence="6" key="1">
    <citation type="submission" date="2023-09" db="UniProtKB">
        <authorList>
            <consortium name="Ensembl"/>
        </authorList>
    </citation>
    <scope>IDENTIFICATION</scope>
</reference>
<dbReference type="GO" id="GO:0005576">
    <property type="term" value="C:extracellular region"/>
    <property type="evidence" value="ECO:0007669"/>
    <property type="project" value="UniProtKB-SubCell"/>
</dbReference>
<evidence type="ECO:0000256" key="1">
    <source>
        <dbReference type="ARBA" id="ARBA00004613"/>
    </source>
</evidence>
<feature type="domain" description="Lipocalin/cytosolic fatty-acid binding" evidence="5">
    <location>
        <begin position="40"/>
        <end position="130"/>
    </location>
</feature>
<dbReference type="GO" id="GO:0036094">
    <property type="term" value="F:small molecule binding"/>
    <property type="evidence" value="ECO:0007669"/>
    <property type="project" value="InterPro"/>
</dbReference>
<evidence type="ECO:0000313" key="6">
    <source>
        <dbReference type="Ensembl" id="ENSCCNP00000027838.1"/>
    </source>
</evidence>
<name>A0A8C0ZXN1_CASCN</name>
<evidence type="ECO:0000256" key="4">
    <source>
        <dbReference type="SAM" id="Phobius"/>
    </source>
</evidence>
<dbReference type="SUPFAM" id="SSF50814">
    <property type="entry name" value="Lipocalins"/>
    <property type="match status" value="1"/>
</dbReference>
<accession>A0A8C0ZXN1</accession>
<feature type="transmembrane region" description="Helical" evidence="4">
    <location>
        <begin position="41"/>
        <end position="58"/>
    </location>
</feature>
<comment type="similarity">
    <text evidence="2">Belongs to the calycin superfamily. Lipocalin family.</text>
</comment>
<proteinExistence type="inferred from homology"/>
<comment type="subcellular location">
    <subcellularLocation>
        <location evidence="1">Secreted</location>
    </subcellularLocation>
</comment>
<dbReference type="Gene3D" id="2.40.128.20">
    <property type="match status" value="1"/>
</dbReference>
<dbReference type="Pfam" id="PF00061">
    <property type="entry name" value="Lipocalin"/>
    <property type="match status" value="1"/>
</dbReference>
<keyword evidence="3" id="KW-0964">Secreted</keyword>
<organism evidence="6">
    <name type="scientific">Castor canadensis</name>
    <name type="common">American beaver</name>
    <dbReference type="NCBI Taxonomy" id="51338"/>
    <lineage>
        <taxon>Eukaryota</taxon>
        <taxon>Metazoa</taxon>
        <taxon>Chordata</taxon>
        <taxon>Craniata</taxon>
        <taxon>Vertebrata</taxon>
        <taxon>Euteleostomi</taxon>
        <taxon>Mammalia</taxon>
        <taxon>Eutheria</taxon>
        <taxon>Euarchontoglires</taxon>
        <taxon>Glires</taxon>
        <taxon>Rodentia</taxon>
        <taxon>Castorimorpha</taxon>
        <taxon>Castoridae</taxon>
        <taxon>Castor</taxon>
    </lineage>
</organism>
<keyword evidence="4" id="KW-1133">Transmembrane helix</keyword>